<organism evidence="3 4">
    <name type="scientific">Maritimibacter fusiformis</name>
    <dbReference type="NCBI Taxonomy" id="2603819"/>
    <lineage>
        <taxon>Bacteria</taxon>
        <taxon>Pseudomonadati</taxon>
        <taxon>Pseudomonadota</taxon>
        <taxon>Alphaproteobacteria</taxon>
        <taxon>Rhodobacterales</taxon>
        <taxon>Roseobacteraceae</taxon>
        <taxon>Maritimibacter</taxon>
    </lineage>
</organism>
<evidence type="ECO:0000313" key="4">
    <source>
        <dbReference type="Proteomes" id="UP000322080"/>
    </source>
</evidence>
<dbReference type="PANTHER" id="PTHR42928">
    <property type="entry name" value="TRICARBOXYLATE-BINDING PROTEIN"/>
    <property type="match status" value="1"/>
</dbReference>
<evidence type="ECO:0000256" key="1">
    <source>
        <dbReference type="ARBA" id="ARBA00006987"/>
    </source>
</evidence>
<dbReference type="Proteomes" id="UP000322080">
    <property type="component" value="Unassembled WGS sequence"/>
</dbReference>
<keyword evidence="4" id="KW-1185">Reference proteome</keyword>
<dbReference type="Pfam" id="PF03401">
    <property type="entry name" value="TctC"/>
    <property type="match status" value="1"/>
</dbReference>
<evidence type="ECO:0000256" key="2">
    <source>
        <dbReference type="SAM" id="SignalP"/>
    </source>
</evidence>
<feature type="chain" id="PRO_5023132179" evidence="2">
    <location>
        <begin position="25"/>
        <end position="332"/>
    </location>
</feature>
<proteinExistence type="inferred from homology"/>
<protein>
    <submittedName>
        <fullName evidence="3">Tripartite tricarboxylate transporter substrate binding protein</fullName>
    </submittedName>
</protein>
<evidence type="ECO:0000313" key="3">
    <source>
        <dbReference type="EMBL" id="TYB81091.1"/>
    </source>
</evidence>
<dbReference type="Gene3D" id="3.40.190.150">
    <property type="entry name" value="Bordetella uptake gene, domain 1"/>
    <property type="match status" value="1"/>
</dbReference>
<dbReference type="AlphaFoldDB" id="A0A5D0RJI2"/>
<accession>A0A5D0RJI2</accession>
<dbReference type="PIRSF" id="PIRSF017082">
    <property type="entry name" value="YflP"/>
    <property type="match status" value="1"/>
</dbReference>
<gene>
    <name evidence="3" type="ORF">FVF75_11680</name>
</gene>
<feature type="signal peptide" evidence="2">
    <location>
        <begin position="1"/>
        <end position="24"/>
    </location>
</feature>
<dbReference type="RefSeq" id="WP_148378155.1">
    <property type="nucleotide sequence ID" value="NZ_VSIY01000009.1"/>
</dbReference>
<dbReference type="CDD" id="cd07012">
    <property type="entry name" value="PBP2_Bug_TTT"/>
    <property type="match status" value="1"/>
</dbReference>
<comment type="similarity">
    <text evidence="1">Belongs to the UPF0065 (bug) family.</text>
</comment>
<dbReference type="InterPro" id="IPR042100">
    <property type="entry name" value="Bug_dom1"/>
</dbReference>
<dbReference type="SUPFAM" id="SSF53850">
    <property type="entry name" value="Periplasmic binding protein-like II"/>
    <property type="match status" value="1"/>
</dbReference>
<sequence length="332" mass="34437">MAFNFIRTAVALAGLGLAATPALAESHGGFMPQNPECIAPANPGGGWDFTCRQVGKSLQDQGLIDSTMQVVNLAGGGGGVAFAEVVNKRGDENDLIVAASSATATRLAQGAFPGNSMDQVRWLASIGADYGVIAVAADSEVQTLPELLDQIKADPTSVSVAGGSAVGGWDHLKVLIAADAYGIDDVRSVKYIAFDGGGEAVTQLLAGSVQAFTGDISEAKGFVDSGDIRVIAVLAPERLPGDFADLPTAREQGVDAVGANWRGFYGPAGMSDEAYNGWVEKIATLYASDEWKEIMANNGLAPLDLQGAEFEAFVANSVKQIQDISREIGIIK</sequence>
<comment type="caution">
    <text evidence="3">The sequence shown here is derived from an EMBL/GenBank/DDBJ whole genome shotgun (WGS) entry which is preliminary data.</text>
</comment>
<reference evidence="3 4" key="1">
    <citation type="submission" date="2019-08" db="EMBL/GenBank/DDBJ databases">
        <title>Identification of a novel species of the genus Boseongicola.</title>
        <authorList>
            <person name="Zhang X.-Q."/>
        </authorList>
    </citation>
    <scope>NUCLEOTIDE SEQUENCE [LARGE SCALE GENOMIC DNA]</scope>
    <source>
        <strain evidence="3 4">HY14</strain>
    </source>
</reference>
<keyword evidence="2" id="KW-0732">Signal</keyword>
<dbReference type="Gene3D" id="3.40.190.10">
    <property type="entry name" value="Periplasmic binding protein-like II"/>
    <property type="match status" value="1"/>
</dbReference>
<name>A0A5D0RJI2_9RHOB</name>
<dbReference type="PANTHER" id="PTHR42928:SF3">
    <property type="entry name" value="UPF0065 PROTEIN YFLP"/>
    <property type="match status" value="1"/>
</dbReference>
<dbReference type="InterPro" id="IPR005064">
    <property type="entry name" value="BUG"/>
</dbReference>
<dbReference type="EMBL" id="VSIY01000009">
    <property type="protein sequence ID" value="TYB81091.1"/>
    <property type="molecule type" value="Genomic_DNA"/>
</dbReference>